<dbReference type="AlphaFoldDB" id="A0A1I0G4R9"/>
<dbReference type="OrthoDB" id="2080087at2"/>
<evidence type="ECO:0000313" key="2">
    <source>
        <dbReference type="Proteomes" id="UP000198618"/>
    </source>
</evidence>
<proteinExistence type="predicted"/>
<protein>
    <recommendedName>
        <fullName evidence="3">Permuted papain-like amidase enzyme, YaeF/YiiX, C92 family</fullName>
    </recommendedName>
</protein>
<dbReference type="STRING" id="930131.SAMN05216389_11875"/>
<accession>A0A1I0G4R9</accession>
<dbReference type="InterPro" id="IPR038765">
    <property type="entry name" value="Papain-like_cys_pep_sf"/>
</dbReference>
<sequence length="255" mass="30178">MERHFNVWQENEWVKIKQITDLPFNRYDIYVNDELEATYYRGNSIYIYIGNRRKVNRITIIGFYHFNGVPMGWLEPYQFMTSRDQQERDFLPGDILVASDNVVEFFTGYVGHSAIVVDGTNVIEARGGTPTIQKDSIQQFLEKHPHHAQFRPKSLEMGKAAAAYAENYLRDYQEKVSNGEDKPLFSMKLTQSLEDPWEYIYCSKLVWLSYYYGANYKLENDYLWISPEDLYTNLKENDAFINVYQHEEVEFKVNT</sequence>
<dbReference type="SUPFAM" id="SSF54001">
    <property type="entry name" value="Cysteine proteinases"/>
    <property type="match status" value="1"/>
</dbReference>
<gene>
    <name evidence="1" type="ORF">SAMN05216389_11875</name>
</gene>
<dbReference type="RefSeq" id="WP_090871761.1">
    <property type="nucleotide sequence ID" value="NZ_FOHE01000018.1"/>
</dbReference>
<keyword evidence="2" id="KW-1185">Reference proteome</keyword>
<dbReference type="EMBL" id="FOHE01000018">
    <property type="protein sequence ID" value="SET65023.1"/>
    <property type="molecule type" value="Genomic_DNA"/>
</dbReference>
<evidence type="ECO:0000313" key="1">
    <source>
        <dbReference type="EMBL" id="SET65023.1"/>
    </source>
</evidence>
<evidence type="ECO:0008006" key="3">
    <source>
        <dbReference type="Google" id="ProtNLM"/>
    </source>
</evidence>
<dbReference type="Gene3D" id="3.90.1720.10">
    <property type="entry name" value="endopeptidase domain like (from Nostoc punctiforme)"/>
    <property type="match status" value="1"/>
</dbReference>
<organism evidence="1 2">
    <name type="scientific">Oceanobacillus limi</name>
    <dbReference type="NCBI Taxonomy" id="930131"/>
    <lineage>
        <taxon>Bacteria</taxon>
        <taxon>Bacillati</taxon>
        <taxon>Bacillota</taxon>
        <taxon>Bacilli</taxon>
        <taxon>Bacillales</taxon>
        <taxon>Bacillaceae</taxon>
        <taxon>Oceanobacillus</taxon>
    </lineage>
</organism>
<dbReference type="Proteomes" id="UP000198618">
    <property type="component" value="Unassembled WGS sequence"/>
</dbReference>
<name>A0A1I0G4R9_9BACI</name>
<reference evidence="1 2" key="1">
    <citation type="submission" date="2016-10" db="EMBL/GenBank/DDBJ databases">
        <authorList>
            <person name="de Groot N.N."/>
        </authorList>
    </citation>
    <scope>NUCLEOTIDE SEQUENCE [LARGE SCALE GENOMIC DNA]</scope>
    <source>
        <strain evidence="1 2">IBRC-M 10780</strain>
    </source>
</reference>